<organism evidence="7 8">
    <name type="scientific">Scophthalmus maximus</name>
    <name type="common">Turbot</name>
    <name type="synonym">Psetta maxima</name>
    <dbReference type="NCBI Taxonomy" id="52904"/>
    <lineage>
        <taxon>Eukaryota</taxon>
        <taxon>Metazoa</taxon>
        <taxon>Chordata</taxon>
        <taxon>Craniata</taxon>
        <taxon>Vertebrata</taxon>
        <taxon>Euteleostomi</taxon>
        <taxon>Actinopterygii</taxon>
        <taxon>Neopterygii</taxon>
        <taxon>Teleostei</taxon>
        <taxon>Neoteleostei</taxon>
        <taxon>Acanthomorphata</taxon>
        <taxon>Carangaria</taxon>
        <taxon>Pleuronectiformes</taxon>
        <taxon>Pleuronectoidei</taxon>
        <taxon>Scophthalmidae</taxon>
        <taxon>Scophthalmus</taxon>
    </lineage>
</organism>
<dbReference type="Proteomes" id="UP000694558">
    <property type="component" value="Chromosome 7"/>
</dbReference>
<sequence>MQRLYKGKEQRGQIRPGAPGLALCGSPESPRGTRSRKAPQSGPVLGSAEREAVSAARQTAGAVLRTDQQSVCSRCVKGRHSGHDAVPLADERTAQQKKLQEASLKSAQRLKDAEKELRYIIRNVKHSTDAAVEESERIFSRLIRSMEKQSCEVKELIRLQERAAVSHAEELLEKLQREISELRRTDAELEKLCRAEDHLHFIQKSKSFNFPTTALEMPNTDAPTYLMYKTTREALARLKESVDETLEREFNRISEKVNSLKEICNQRTSEKTKGIQINVFLFFTKKLKNVICISSKFVNSLMKQQQMPTQH</sequence>
<feature type="compositionally biased region" description="Basic and acidic residues" evidence="5">
    <location>
        <begin position="1"/>
        <end position="12"/>
    </location>
</feature>
<protein>
    <recommendedName>
        <fullName evidence="6">TRIM8/14/16/25/29/45/65 coiled-coil region domain-containing protein</fullName>
    </recommendedName>
</protein>
<dbReference type="AlphaFoldDB" id="A0A8D3B3J7"/>
<keyword evidence="1" id="KW-0479">Metal-binding</keyword>
<accession>A0A8D3B3J7</accession>
<evidence type="ECO:0000256" key="4">
    <source>
        <dbReference type="SAM" id="Coils"/>
    </source>
</evidence>
<feature type="domain" description="TRIM8/14/16/25/29/45/65 coiled-coil region" evidence="6">
    <location>
        <begin position="108"/>
        <end position="247"/>
    </location>
</feature>
<dbReference type="Ensembl" id="ENSSMAT00000028266.2">
    <property type="protein sequence ID" value="ENSSMAP00000027919.2"/>
    <property type="gene ID" value="ENSSMAG00000017092.2"/>
</dbReference>
<evidence type="ECO:0000256" key="5">
    <source>
        <dbReference type="SAM" id="MobiDB-lite"/>
    </source>
</evidence>
<keyword evidence="2" id="KW-0863">Zinc-finger</keyword>
<dbReference type="GeneTree" id="ENSGT01150000286899"/>
<name>A0A8D3B3J7_SCOMX</name>
<dbReference type="GO" id="GO:0008270">
    <property type="term" value="F:zinc ion binding"/>
    <property type="evidence" value="ECO:0007669"/>
    <property type="project" value="UniProtKB-KW"/>
</dbReference>
<feature type="region of interest" description="Disordered" evidence="5">
    <location>
        <begin position="1"/>
        <end position="53"/>
    </location>
</feature>
<reference evidence="7" key="1">
    <citation type="submission" date="2023-05" db="EMBL/GenBank/DDBJ databases">
        <title>High-quality long-read genome of Scophthalmus maximus.</title>
        <authorList>
            <person name="Lien S."/>
            <person name="Martinez P."/>
        </authorList>
    </citation>
    <scope>NUCLEOTIDE SEQUENCE [LARGE SCALE GENOMIC DNA]</scope>
</reference>
<evidence type="ECO:0000256" key="2">
    <source>
        <dbReference type="ARBA" id="ARBA00022771"/>
    </source>
</evidence>
<keyword evidence="3" id="KW-0862">Zinc</keyword>
<reference evidence="7" key="2">
    <citation type="submission" date="2025-08" db="UniProtKB">
        <authorList>
            <consortium name="Ensembl"/>
        </authorList>
    </citation>
    <scope>IDENTIFICATION</scope>
</reference>
<dbReference type="PANTHER" id="PTHR25465">
    <property type="entry name" value="B-BOX DOMAIN CONTAINING"/>
    <property type="match status" value="1"/>
</dbReference>
<evidence type="ECO:0000256" key="1">
    <source>
        <dbReference type="ARBA" id="ARBA00022723"/>
    </source>
</evidence>
<dbReference type="Gene3D" id="3.30.160.60">
    <property type="entry name" value="Classic Zinc Finger"/>
    <property type="match status" value="1"/>
</dbReference>
<evidence type="ECO:0000256" key="3">
    <source>
        <dbReference type="ARBA" id="ARBA00022833"/>
    </source>
</evidence>
<gene>
    <name evidence="7" type="primary">LOC118310923</name>
</gene>
<evidence type="ECO:0000313" key="8">
    <source>
        <dbReference type="Proteomes" id="UP000694558"/>
    </source>
</evidence>
<evidence type="ECO:0000313" key="7">
    <source>
        <dbReference type="Ensembl" id="ENSSMAP00000027919.2"/>
    </source>
</evidence>
<dbReference type="Pfam" id="PF25600">
    <property type="entry name" value="TRIM_CC"/>
    <property type="match status" value="1"/>
</dbReference>
<feature type="coiled-coil region" evidence="4">
    <location>
        <begin position="158"/>
        <end position="195"/>
    </location>
</feature>
<dbReference type="InterPro" id="IPR051051">
    <property type="entry name" value="E3_ubiq-ligase_TRIM/RNF"/>
</dbReference>
<keyword evidence="4" id="KW-0175">Coiled coil</keyword>
<dbReference type="InterPro" id="IPR058030">
    <property type="entry name" value="TRIM8/14/16/25/29/45/65_CC"/>
</dbReference>
<proteinExistence type="predicted"/>
<dbReference type="PANTHER" id="PTHR25465:SF80">
    <property type="entry name" value="TRIPARTITE MOTIF-CONTAINING PROTEIN 16-LIKE"/>
    <property type="match status" value="1"/>
</dbReference>
<evidence type="ECO:0000259" key="6">
    <source>
        <dbReference type="Pfam" id="PF25600"/>
    </source>
</evidence>
<dbReference type="SUPFAM" id="SSF57845">
    <property type="entry name" value="B-box zinc-binding domain"/>
    <property type="match status" value="1"/>
</dbReference>